<evidence type="ECO:0000256" key="8">
    <source>
        <dbReference type="PROSITE-ProRule" id="PRU01360"/>
    </source>
</evidence>
<name>A0A4R3KWU6_9SPHI</name>
<dbReference type="InterPro" id="IPR023997">
    <property type="entry name" value="TonB-dep_OMP_SusC/RagA_CS"/>
</dbReference>
<evidence type="ECO:0000259" key="10">
    <source>
        <dbReference type="Pfam" id="PF07715"/>
    </source>
</evidence>
<dbReference type="Gene3D" id="2.170.130.10">
    <property type="entry name" value="TonB-dependent receptor, plug domain"/>
    <property type="match status" value="1"/>
</dbReference>
<proteinExistence type="inferred from homology"/>
<dbReference type="EMBL" id="SMAD01000002">
    <property type="protein sequence ID" value="TCS88950.1"/>
    <property type="molecule type" value="Genomic_DNA"/>
</dbReference>
<evidence type="ECO:0000313" key="12">
    <source>
        <dbReference type="Proteomes" id="UP000295807"/>
    </source>
</evidence>
<feature type="signal peptide" evidence="9">
    <location>
        <begin position="1"/>
        <end position="29"/>
    </location>
</feature>
<evidence type="ECO:0000313" key="11">
    <source>
        <dbReference type="EMBL" id="TCS88950.1"/>
    </source>
</evidence>
<dbReference type="RefSeq" id="WP_207910209.1">
    <property type="nucleotide sequence ID" value="NZ_CP042432.1"/>
</dbReference>
<evidence type="ECO:0000256" key="7">
    <source>
        <dbReference type="ARBA" id="ARBA00023237"/>
    </source>
</evidence>
<keyword evidence="2 8" id="KW-0813">Transport</keyword>
<accession>A0A4R3KWU6</accession>
<feature type="domain" description="TonB-dependent receptor plug" evidence="10">
    <location>
        <begin position="245"/>
        <end position="349"/>
    </location>
</feature>
<dbReference type="AlphaFoldDB" id="A0A4R3KWU6"/>
<dbReference type="Pfam" id="PF07715">
    <property type="entry name" value="Plug"/>
    <property type="match status" value="1"/>
</dbReference>
<dbReference type="InterPro" id="IPR023996">
    <property type="entry name" value="TonB-dep_OMP_SusC/RagA"/>
</dbReference>
<dbReference type="GO" id="GO:0009279">
    <property type="term" value="C:cell outer membrane"/>
    <property type="evidence" value="ECO:0007669"/>
    <property type="project" value="UniProtKB-SubCell"/>
</dbReference>
<dbReference type="Proteomes" id="UP000295807">
    <property type="component" value="Unassembled WGS sequence"/>
</dbReference>
<evidence type="ECO:0000256" key="3">
    <source>
        <dbReference type="ARBA" id="ARBA00022452"/>
    </source>
</evidence>
<comment type="subcellular location">
    <subcellularLocation>
        <location evidence="1 8">Cell outer membrane</location>
        <topology evidence="1 8">Multi-pass membrane protein</topology>
    </subcellularLocation>
</comment>
<comment type="caution">
    <text evidence="11">The sequence shown here is derived from an EMBL/GenBank/DDBJ whole genome shotgun (WGS) entry which is preliminary data.</text>
</comment>
<keyword evidence="7 8" id="KW-0998">Cell outer membrane</keyword>
<keyword evidence="4 8" id="KW-0812">Transmembrane</keyword>
<dbReference type="InterPro" id="IPR039426">
    <property type="entry name" value="TonB-dep_rcpt-like"/>
</dbReference>
<dbReference type="PANTHER" id="PTHR30069">
    <property type="entry name" value="TONB-DEPENDENT OUTER MEMBRANE RECEPTOR"/>
    <property type="match status" value="1"/>
</dbReference>
<protein>
    <submittedName>
        <fullName evidence="11">TonB-linked SusC/RagA family outer membrane protein</fullName>
    </submittedName>
</protein>
<dbReference type="Gene3D" id="2.60.40.1120">
    <property type="entry name" value="Carboxypeptidase-like, regulatory domain"/>
    <property type="match status" value="1"/>
</dbReference>
<dbReference type="Gene3D" id="2.40.170.20">
    <property type="entry name" value="TonB-dependent receptor, beta-barrel domain"/>
    <property type="match status" value="1"/>
</dbReference>
<keyword evidence="12" id="KW-1185">Reference proteome</keyword>
<dbReference type="InterPro" id="IPR036942">
    <property type="entry name" value="Beta-barrel_TonB_sf"/>
</dbReference>
<dbReference type="NCBIfam" id="TIGR04056">
    <property type="entry name" value="OMP_RagA_SusC"/>
    <property type="match status" value="1"/>
</dbReference>
<dbReference type="InterPro" id="IPR012910">
    <property type="entry name" value="Plug_dom"/>
</dbReference>
<gene>
    <name evidence="11" type="ORF">EDD80_102141</name>
</gene>
<dbReference type="PROSITE" id="PS52016">
    <property type="entry name" value="TONB_DEPENDENT_REC_3"/>
    <property type="match status" value="1"/>
</dbReference>
<dbReference type="InterPro" id="IPR037066">
    <property type="entry name" value="Plug_dom_sf"/>
</dbReference>
<dbReference type="GO" id="GO:0044718">
    <property type="term" value="P:siderophore transmembrane transport"/>
    <property type="evidence" value="ECO:0007669"/>
    <property type="project" value="TreeGrafter"/>
</dbReference>
<dbReference type="SUPFAM" id="SSF49464">
    <property type="entry name" value="Carboxypeptidase regulatory domain-like"/>
    <property type="match status" value="1"/>
</dbReference>
<evidence type="ECO:0000256" key="2">
    <source>
        <dbReference type="ARBA" id="ARBA00022448"/>
    </source>
</evidence>
<dbReference type="FunFam" id="2.170.130.10:FF:000003">
    <property type="entry name" value="SusC/RagA family TonB-linked outer membrane protein"/>
    <property type="match status" value="1"/>
</dbReference>
<reference evidence="11 12" key="1">
    <citation type="submission" date="2019-03" db="EMBL/GenBank/DDBJ databases">
        <title>Genomic Encyclopedia of Type Strains, Phase IV (KMG-IV): sequencing the most valuable type-strain genomes for metagenomic binning, comparative biology and taxonomic classification.</title>
        <authorList>
            <person name="Goeker M."/>
        </authorList>
    </citation>
    <scope>NUCLEOTIDE SEQUENCE [LARGE SCALE GENOMIC DNA]</scope>
    <source>
        <strain evidence="11 12">DSM 21100</strain>
    </source>
</reference>
<dbReference type="InterPro" id="IPR008969">
    <property type="entry name" value="CarboxyPept-like_regulatory"/>
</dbReference>
<evidence type="ECO:0000256" key="6">
    <source>
        <dbReference type="ARBA" id="ARBA00023136"/>
    </source>
</evidence>
<keyword evidence="3 8" id="KW-1134">Transmembrane beta strand</keyword>
<keyword evidence="5 9" id="KW-0732">Signal</keyword>
<sequence length="1198" mass="132767">MRKRGGIARIILGACCMIGGMALCSATGAQDYVFSSVRPATEKTVSGNRQLSLRKFLSAFEDDYAMKFVCKSELLRMEISADGNKQFKSQAEAEKYLLERLVNYRFTIKKLADRQYAISRARSRITGISGGLTASMSGAGFREYVPERPLQNTVNGTVTDTAGLPLPGVTVLVKSTTIGTSTGGNGEFTIQAGENDVLVFSMVGFATQEVPVTLGEPMNIQLRQDAQQLDQVVVVGYGTQKKAVVSGAVATVDGDELTKSPTVNLTNTLAGRLPGVTAMQASGEPGYDNSSIRIRGVNSLGNSDALIVIDGVPNRAGGLARINPADVESISVLKDASAAIYGSRAANGVILVTTKRGQTGKPQLSYDFSYGLQQPTRVPEMSDAPEYATIRNELQIFDNLPSDEWQAAWNAFNAGEVYQRNNGGELGAIYSPEELQKFRDGSDPLRYPNTDWFATTLKDWSPQQQHNLQISGGTENVKYLASLGYQNQDGYYRESATGYKQYDLRLNLDAKINDYISARLGITAREEFRHFPTLGAGAIFRMIMRGKPTEMEVWPNGLPGPDIEFGQNPYVITTDLTGYDRDKRDYFQTNGQVDITIPGVEGLKITGQAAIDKFSGRRKRWEKPWTLYYWDGTSFEEDGVTPALRGEVRSPFTDPRLQEWAASELAVNLTGMVNYDRVFGGHTLNLLAGVQREEVEHDNFWAFRRYFISGLIDQLSVGGTEEQNIGVGDGDPYSLFQRARLSYFGRVGYNYKEKYLAEFLWRVDGSYIFPPENRFGFFPGITLGWRISEEPFWKDNISFVNNLKIRGSWGQMGAEAYLPDINNLGSAGTLAQYQYLASMGYGSYIIADQVTQSLSESNVPNLNFGWEVANNMNIGLEAAFLDHKLNLEFEYFNNKRTQILITRGGSIPGSSGIVNKLPPVNLGEVTNKGWEYQVGYGDQKGDFSYNVSVNGGYAKSEIVFWDETPGAPEWQQTTGSPIGAFLLYQYDGVFRDQAAIDANTIDYSAISGTLQPGDMKFKDVNNDGKIDGDDQVRMDQTDVPTFSGGLNINLRFRNFDLSVLFQGAAGALQFVGLTESGDIGNYLKWSYDHRWTIDNPSSVDPRLANRGNTYYTNFSIAGENTYWARKNDYLRLKNLEIGYTLPATLTERWSISNLRVYISGLNLATWDEIEVWDPESTNNSGQYYPQARVINAGINVAF</sequence>
<dbReference type="PANTHER" id="PTHR30069:SF29">
    <property type="entry name" value="HEMOGLOBIN AND HEMOGLOBIN-HAPTOGLOBIN-BINDING PROTEIN 1-RELATED"/>
    <property type="match status" value="1"/>
</dbReference>
<evidence type="ECO:0000256" key="4">
    <source>
        <dbReference type="ARBA" id="ARBA00022692"/>
    </source>
</evidence>
<dbReference type="GO" id="GO:0015344">
    <property type="term" value="F:siderophore uptake transmembrane transporter activity"/>
    <property type="evidence" value="ECO:0007669"/>
    <property type="project" value="TreeGrafter"/>
</dbReference>
<dbReference type="NCBIfam" id="TIGR04057">
    <property type="entry name" value="SusC_RagA_signa"/>
    <property type="match status" value="1"/>
</dbReference>
<organism evidence="11 12">
    <name type="scientific">Anseongella ginsenosidimutans</name>
    <dbReference type="NCBI Taxonomy" id="496056"/>
    <lineage>
        <taxon>Bacteria</taxon>
        <taxon>Pseudomonadati</taxon>
        <taxon>Bacteroidota</taxon>
        <taxon>Sphingobacteriia</taxon>
        <taxon>Sphingobacteriales</taxon>
        <taxon>Sphingobacteriaceae</taxon>
        <taxon>Anseongella</taxon>
    </lineage>
</organism>
<dbReference type="Pfam" id="PF13715">
    <property type="entry name" value="CarbopepD_reg_2"/>
    <property type="match status" value="1"/>
</dbReference>
<keyword evidence="6 8" id="KW-0472">Membrane</keyword>
<evidence type="ECO:0000256" key="9">
    <source>
        <dbReference type="SAM" id="SignalP"/>
    </source>
</evidence>
<dbReference type="SUPFAM" id="SSF56935">
    <property type="entry name" value="Porins"/>
    <property type="match status" value="1"/>
</dbReference>
<comment type="similarity">
    <text evidence="8">Belongs to the TonB-dependent receptor family.</text>
</comment>
<evidence type="ECO:0000256" key="1">
    <source>
        <dbReference type="ARBA" id="ARBA00004571"/>
    </source>
</evidence>
<evidence type="ECO:0000256" key="5">
    <source>
        <dbReference type="ARBA" id="ARBA00022729"/>
    </source>
</evidence>
<feature type="chain" id="PRO_5020291238" evidence="9">
    <location>
        <begin position="30"/>
        <end position="1198"/>
    </location>
</feature>